<comment type="similarity">
    <text evidence="3">Belongs to the HPF1 family.</text>
</comment>
<dbReference type="Pfam" id="PF10228">
    <property type="entry name" value="HPF1"/>
    <property type="match status" value="1"/>
</dbReference>
<comment type="subcellular location">
    <subcellularLocation>
        <location evidence="2">Chromosome</location>
    </subcellularLocation>
    <subcellularLocation>
        <location evidence="1">Nucleus</location>
    </subcellularLocation>
</comment>
<proteinExistence type="inferred from homology"/>
<dbReference type="OrthoDB" id="416496at2759"/>
<organism evidence="9">
    <name type="scientific">Hydatigena taeniaeformis</name>
    <name type="common">Feline tapeworm</name>
    <name type="synonym">Taenia taeniaeformis</name>
    <dbReference type="NCBI Taxonomy" id="6205"/>
    <lineage>
        <taxon>Eukaryota</taxon>
        <taxon>Metazoa</taxon>
        <taxon>Spiralia</taxon>
        <taxon>Lophotrochozoa</taxon>
        <taxon>Platyhelminthes</taxon>
        <taxon>Cestoda</taxon>
        <taxon>Eucestoda</taxon>
        <taxon>Cyclophyllidea</taxon>
        <taxon>Taeniidae</taxon>
        <taxon>Hydatigera</taxon>
    </lineage>
</organism>
<name>A0A0R3WXN9_HYDTA</name>
<evidence type="ECO:0000256" key="1">
    <source>
        <dbReference type="ARBA" id="ARBA00004123"/>
    </source>
</evidence>
<evidence type="ECO:0000256" key="2">
    <source>
        <dbReference type="ARBA" id="ARBA00004286"/>
    </source>
</evidence>
<evidence type="ECO:0000256" key="6">
    <source>
        <dbReference type="SAM" id="Phobius"/>
    </source>
</evidence>
<dbReference type="GO" id="GO:0006974">
    <property type="term" value="P:DNA damage response"/>
    <property type="evidence" value="ECO:0007669"/>
    <property type="project" value="InterPro"/>
</dbReference>
<dbReference type="PANTHER" id="PTHR13386:SF1">
    <property type="entry name" value="HISTONE PARYLATION FACTOR 1"/>
    <property type="match status" value="1"/>
</dbReference>
<dbReference type="Proteomes" id="UP000274429">
    <property type="component" value="Unassembled WGS sequence"/>
</dbReference>
<accession>A0A0R3WXN9</accession>
<dbReference type="STRING" id="6205.A0A0R3WXN9"/>
<keyword evidence="6" id="KW-0472">Membrane</keyword>
<keyword evidence="6" id="KW-1133">Transmembrane helix</keyword>
<dbReference type="EMBL" id="UYWX01007809">
    <property type="protein sequence ID" value="VDM27135.1"/>
    <property type="molecule type" value="Genomic_DNA"/>
</dbReference>
<dbReference type="WBParaSite" id="TTAC_0000552901-mRNA-1">
    <property type="protein sequence ID" value="TTAC_0000552901-mRNA-1"/>
    <property type="gene ID" value="TTAC_0000552901"/>
</dbReference>
<dbReference type="GO" id="GO:0072572">
    <property type="term" value="F:poly-ADP-D-ribose binding"/>
    <property type="evidence" value="ECO:0007669"/>
    <property type="project" value="TreeGrafter"/>
</dbReference>
<dbReference type="GO" id="GO:0005634">
    <property type="term" value="C:nucleus"/>
    <property type="evidence" value="ECO:0007669"/>
    <property type="project" value="UniProtKB-SubCell"/>
</dbReference>
<evidence type="ECO:0000313" key="8">
    <source>
        <dbReference type="Proteomes" id="UP000274429"/>
    </source>
</evidence>
<evidence type="ECO:0000256" key="3">
    <source>
        <dbReference type="ARBA" id="ARBA00010803"/>
    </source>
</evidence>
<evidence type="ECO:0000313" key="9">
    <source>
        <dbReference type="WBParaSite" id="TTAC_0000552901-mRNA-1"/>
    </source>
</evidence>
<keyword evidence="6" id="KW-0812">Transmembrane</keyword>
<reference evidence="9" key="1">
    <citation type="submission" date="2017-02" db="UniProtKB">
        <authorList>
            <consortium name="WormBaseParasite"/>
        </authorList>
    </citation>
    <scope>IDENTIFICATION</scope>
</reference>
<evidence type="ECO:0000256" key="4">
    <source>
        <dbReference type="ARBA" id="ARBA00022454"/>
    </source>
</evidence>
<evidence type="ECO:0000256" key="5">
    <source>
        <dbReference type="ARBA" id="ARBA00023242"/>
    </source>
</evidence>
<dbReference type="GO" id="GO:0005694">
    <property type="term" value="C:chromosome"/>
    <property type="evidence" value="ECO:0007669"/>
    <property type="project" value="UniProtKB-SubCell"/>
</dbReference>
<dbReference type="InterPro" id="IPR019361">
    <property type="entry name" value="HPF1"/>
</dbReference>
<reference evidence="7 8" key="2">
    <citation type="submission" date="2018-11" db="EMBL/GenBank/DDBJ databases">
        <authorList>
            <consortium name="Pathogen Informatics"/>
        </authorList>
    </citation>
    <scope>NUCLEOTIDE SEQUENCE [LARGE SCALE GENOMIC DNA]</scope>
</reference>
<keyword evidence="8" id="KW-1185">Reference proteome</keyword>
<keyword evidence="4" id="KW-0158">Chromosome</keyword>
<dbReference type="PANTHER" id="PTHR13386">
    <property type="entry name" value="HISTONE PARYLATION FACTOR 1"/>
    <property type="match status" value="1"/>
</dbReference>
<keyword evidence="5" id="KW-0539">Nucleus</keyword>
<feature type="transmembrane region" description="Helical" evidence="6">
    <location>
        <begin position="230"/>
        <end position="248"/>
    </location>
</feature>
<sequence>MPKRRAVKGDDVPPKRTKCYSMNNERHKEVSALIDSTFLLKCPPEFYEFYAFCCSIFPDSPLDALYRDIGIRLVGPFEVLHEPMKFKLDDDFTDCYRYFHDPPEMVTILAQDGENPFHVGYFRGDYADQPSFLVSSNPSETGKLTISGRNIFATVLKLLVESKTRSGSTLPSLSKLREFAKGRQICVDSRASVDWKPTCETLNGVGFKIDLQNGVGYRPVPTTHSKFSTIVARTLSLFGMIVIAFGGYGCTLP</sequence>
<protein>
    <submittedName>
        <fullName evidence="9">rRNA N-glycosidase</fullName>
    </submittedName>
</protein>
<gene>
    <name evidence="7" type="ORF">TTAC_LOCUS5513</name>
</gene>
<evidence type="ECO:0000313" key="7">
    <source>
        <dbReference type="EMBL" id="VDM27135.1"/>
    </source>
</evidence>
<dbReference type="GO" id="GO:0042393">
    <property type="term" value="F:histone binding"/>
    <property type="evidence" value="ECO:0007669"/>
    <property type="project" value="InterPro"/>
</dbReference>
<dbReference type="AlphaFoldDB" id="A0A0R3WXN9"/>